<proteinExistence type="predicted"/>
<reference evidence="3" key="1">
    <citation type="submission" date="2014-01" db="EMBL/GenBank/DDBJ databases">
        <title>The Genome Sequence of Anopheles farauti FAR1 (V2).</title>
        <authorList>
            <consortium name="The Broad Institute Genomics Platform"/>
            <person name="Neafsey D.E."/>
            <person name="Besansky N."/>
            <person name="Howell P."/>
            <person name="Walton C."/>
            <person name="Young S.K."/>
            <person name="Zeng Q."/>
            <person name="Gargeya S."/>
            <person name="Fitzgerald M."/>
            <person name="Haas B."/>
            <person name="Abouelleil A."/>
            <person name="Allen A.W."/>
            <person name="Alvarado L."/>
            <person name="Arachchi H.M."/>
            <person name="Berlin A.M."/>
            <person name="Chapman S.B."/>
            <person name="Gainer-Dewar J."/>
            <person name="Goldberg J."/>
            <person name="Griggs A."/>
            <person name="Gujja S."/>
            <person name="Hansen M."/>
            <person name="Howarth C."/>
            <person name="Imamovic A."/>
            <person name="Ireland A."/>
            <person name="Larimer J."/>
            <person name="McCowan C."/>
            <person name="Murphy C."/>
            <person name="Pearson M."/>
            <person name="Poon T.W."/>
            <person name="Priest M."/>
            <person name="Roberts A."/>
            <person name="Saif S."/>
            <person name="Shea T."/>
            <person name="Sisk P."/>
            <person name="Sykes S."/>
            <person name="Wortman J."/>
            <person name="Nusbaum C."/>
            <person name="Birren B."/>
        </authorList>
    </citation>
    <scope>NUCLEOTIDE SEQUENCE [LARGE SCALE GENOMIC DNA]</scope>
    <source>
        <strain evidence="3">FAR1</strain>
    </source>
</reference>
<accession>A0A182QBE3</accession>
<dbReference type="AlphaFoldDB" id="A0A182QBE3"/>
<organism evidence="2 3">
    <name type="scientific">Anopheles farauti</name>
    <dbReference type="NCBI Taxonomy" id="69004"/>
    <lineage>
        <taxon>Eukaryota</taxon>
        <taxon>Metazoa</taxon>
        <taxon>Ecdysozoa</taxon>
        <taxon>Arthropoda</taxon>
        <taxon>Hexapoda</taxon>
        <taxon>Insecta</taxon>
        <taxon>Pterygota</taxon>
        <taxon>Neoptera</taxon>
        <taxon>Endopterygota</taxon>
        <taxon>Diptera</taxon>
        <taxon>Nematocera</taxon>
        <taxon>Culicoidea</taxon>
        <taxon>Culicidae</taxon>
        <taxon>Anophelinae</taxon>
        <taxon>Anopheles</taxon>
    </lineage>
</organism>
<reference evidence="2" key="2">
    <citation type="submission" date="2020-05" db="UniProtKB">
        <authorList>
            <consortium name="EnsemblMetazoa"/>
        </authorList>
    </citation>
    <scope>IDENTIFICATION</scope>
    <source>
        <strain evidence="2">FAR1</strain>
    </source>
</reference>
<keyword evidence="1" id="KW-0732">Signal</keyword>
<dbReference type="EMBL" id="AXCN02000584">
    <property type="status" value="NOT_ANNOTATED_CDS"/>
    <property type="molecule type" value="Genomic_DNA"/>
</dbReference>
<name>A0A182QBE3_9DIPT</name>
<feature type="chain" id="PRO_5008132620" evidence="1">
    <location>
        <begin position="19"/>
        <end position="121"/>
    </location>
</feature>
<sequence>MKATVISVLMMLFAVTIGTCRMAPFKGTRTYNLETDADRYGRYERVLLGLKTSEGLRLDPALLDEVRQVLLEEERHGTSGRADASSRPVAVHLYKPQQSRHIAQLLYRVRLDSAAHQGQTR</sequence>
<feature type="signal peptide" evidence="1">
    <location>
        <begin position="1"/>
        <end position="18"/>
    </location>
</feature>
<dbReference type="Proteomes" id="UP000075886">
    <property type="component" value="Unassembled WGS sequence"/>
</dbReference>
<evidence type="ECO:0000313" key="2">
    <source>
        <dbReference type="EnsemblMetazoa" id="AFAF006796-PA"/>
    </source>
</evidence>
<evidence type="ECO:0000313" key="3">
    <source>
        <dbReference type="Proteomes" id="UP000075886"/>
    </source>
</evidence>
<dbReference type="VEuPathDB" id="VectorBase:AFAF006796"/>
<dbReference type="EnsemblMetazoa" id="AFAF006796-RA">
    <property type="protein sequence ID" value="AFAF006796-PA"/>
    <property type="gene ID" value="AFAF006796"/>
</dbReference>
<evidence type="ECO:0000256" key="1">
    <source>
        <dbReference type="SAM" id="SignalP"/>
    </source>
</evidence>
<protein>
    <submittedName>
        <fullName evidence="2">Uncharacterized protein</fullName>
    </submittedName>
</protein>
<keyword evidence="3" id="KW-1185">Reference proteome</keyword>